<keyword evidence="2" id="KW-1003">Cell membrane</keyword>
<evidence type="ECO:0000259" key="7">
    <source>
        <dbReference type="Pfam" id="PF02687"/>
    </source>
</evidence>
<dbReference type="AlphaFoldDB" id="A0A8J7HE97"/>
<keyword evidence="9" id="KW-1185">Reference proteome</keyword>
<dbReference type="PANTHER" id="PTHR30287">
    <property type="entry name" value="MEMBRANE COMPONENT OF PREDICTED ABC SUPERFAMILY METABOLITE UPTAKE TRANSPORTER"/>
    <property type="match status" value="1"/>
</dbReference>
<keyword evidence="4 6" id="KW-1133">Transmembrane helix</keyword>
<evidence type="ECO:0000256" key="3">
    <source>
        <dbReference type="ARBA" id="ARBA00022692"/>
    </source>
</evidence>
<keyword evidence="5 6" id="KW-0472">Membrane</keyword>
<feature type="domain" description="ABC3 transporter permease C-terminal" evidence="7">
    <location>
        <begin position="258"/>
        <end position="372"/>
    </location>
</feature>
<evidence type="ECO:0000256" key="1">
    <source>
        <dbReference type="ARBA" id="ARBA00004651"/>
    </source>
</evidence>
<dbReference type="Pfam" id="PF02687">
    <property type="entry name" value="FtsX"/>
    <property type="match status" value="2"/>
</dbReference>
<feature type="transmembrane region" description="Helical" evidence="6">
    <location>
        <begin position="351"/>
        <end position="371"/>
    </location>
</feature>
<reference evidence="8" key="1">
    <citation type="submission" date="2020-12" db="EMBL/GenBank/DDBJ databases">
        <title>M. sibirica DSM 26468T genome.</title>
        <authorList>
            <person name="Thieme N."/>
            <person name="Rettenmaier R."/>
            <person name="Zverlov V."/>
            <person name="Liebl W."/>
        </authorList>
    </citation>
    <scope>NUCLEOTIDE SEQUENCE</scope>
    <source>
        <strain evidence="8">DSM 26468</strain>
    </source>
</reference>
<dbReference type="InterPro" id="IPR003838">
    <property type="entry name" value="ABC3_permease_C"/>
</dbReference>
<organism evidence="8 9">
    <name type="scientific">Mobilitalea sibirica</name>
    <dbReference type="NCBI Taxonomy" id="1462919"/>
    <lineage>
        <taxon>Bacteria</taxon>
        <taxon>Bacillati</taxon>
        <taxon>Bacillota</taxon>
        <taxon>Clostridia</taxon>
        <taxon>Lachnospirales</taxon>
        <taxon>Lachnospiraceae</taxon>
        <taxon>Mobilitalea</taxon>
    </lineage>
</organism>
<dbReference type="GO" id="GO:0005886">
    <property type="term" value="C:plasma membrane"/>
    <property type="evidence" value="ECO:0007669"/>
    <property type="project" value="UniProtKB-SubCell"/>
</dbReference>
<feature type="transmembrane region" description="Helical" evidence="6">
    <location>
        <begin position="723"/>
        <end position="743"/>
    </location>
</feature>
<feature type="transmembrane region" description="Helical" evidence="6">
    <location>
        <begin position="300"/>
        <end position="326"/>
    </location>
</feature>
<name>A0A8J7HE97_9FIRM</name>
<comment type="caution">
    <text evidence="8">The sequence shown here is derived from an EMBL/GenBank/DDBJ whole genome shotgun (WGS) entry which is preliminary data.</text>
</comment>
<protein>
    <submittedName>
        <fullName evidence="8">ABC transporter permease</fullName>
    </submittedName>
</protein>
<feature type="domain" description="ABC3 transporter permease C-terminal" evidence="7">
    <location>
        <begin position="635"/>
        <end position="751"/>
    </location>
</feature>
<evidence type="ECO:0000256" key="2">
    <source>
        <dbReference type="ARBA" id="ARBA00022475"/>
    </source>
</evidence>
<keyword evidence="3 6" id="KW-0812">Transmembrane</keyword>
<sequence>MLFRKMLRDLKSNLVQFVSIFVMTFMGIFIFTGMNAVGEGMDQSVSDFYKETKLADALIYGSDFTMEEVQNLRKQEGIHNVERRLQLNASLADNTKSMIQLNIVESNQICLNHIVEGQAFEPDKDGIWLNSSYAKENLIHVGDTLSIKIQGQLISKTVQGLIMHPEYVYALKDENEVIPDHKTFGYAFLSAHFFSGDWGFDLSYNQLLLKSNRDKKSIETIKNTVFPNKQTILVMQEDHTSVRMFQNEVSQMKAMQTVFPIAFLLIAILTTLTTMTRLTSNQRTQIGILKSVGFLNRKIIWHYMSYGVFIGTVSSMLGLFTGPIFLPKLMFKFQKGFYTLPEWNGSLDPRITIIVLGGILLCGISGFYACYKELQGVAAQILRPKPPKAGKHTKLEKSRWWNNLKFDIQWNIRDLLRNRLRSVITVVGIIGCMTLILCAFGLRDTMDDITNEAYDQINTYDTKIVLSDSTSSERMIELKKNQEYQFIQETSVEINIRDEIVSSVLTVVGDGVYINHRDKFGYKVELPKKGLAITNKIAELHDLKVGNMVTWRLYGTGSWVTGEIKVIIRNPIMQGIFISEEAYQAMDLVLRPTAFLTDEAVSEFSNNDFASVQSKEDIVKNMETMMETMNVMIAILVLAAVILGVVVLYNLGILSFQERIRELTTLKVLGFQYHKLRQLLQMQNIWLTLIGIIIGVPGGYLLLTYMLKFMGDSFDLLPHITVFSYGVSIIGTLLLSVVVNWFLSRKLRTIDMVSALKSVE</sequence>
<comment type="subcellular location">
    <subcellularLocation>
        <location evidence="1">Cell membrane</location>
        <topology evidence="1">Multi-pass membrane protein</topology>
    </subcellularLocation>
</comment>
<evidence type="ECO:0000313" key="8">
    <source>
        <dbReference type="EMBL" id="MBH1941779.1"/>
    </source>
</evidence>
<feature type="transmembrane region" description="Helical" evidence="6">
    <location>
        <begin position="423"/>
        <end position="442"/>
    </location>
</feature>
<feature type="transmembrane region" description="Helical" evidence="6">
    <location>
        <begin position="12"/>
        <end position="34"/>
    </location>
</feature>
<evidence type="ECO:0000256" key="6">
    <source>
        <dbReference type="SAM" id="Phobius"/>
    </source>
</evidence>
<evidence type="ECO:0000313" key="9">
    <source>
        <dbReference type="Proteomes" id="UP000623269"/>
    </source>
</evidence>
<dbReference type="Proteomes" id="UP000623269">
    <property type="component" value="Unassembled WGS sequence"/>
</dbReference>
<proteinExistence type="predicted"/>
<evidence type="ECO:0000256" key="4">
    <source>
        <dbReference type="ARBA" id="ARBA00022989"/>
    </source>
</evidence>
<dbReference type="InterPro" id="IPR038766">
    <property type="entry name" value="Membrane_comp_ABC_pdt"/>
</dbReference>
<dbReference type="EMBL" id="JAEAGR010000014">
    <property type="protein sequence ID" value="MBH1941779.1"/>
    <property type="molecule type" value="Genomic_DNA"/>
</dbReference>
<feature type="transmembrane region" description="Helical" evidence="6">
    <location>
        <begin position="631"/>
        <end position="651"/>
    </location>
</feature>
<gene>
    <name evidence="8" type="ORF">I5677_12825</name>
</gene>
<feature type="transmembrane region" description="Helical" evidence="6">
    <location>
        <begin position="258"/>
        <end position="279"/>
    </location>
</feature>
<feature type="transmembrane region" description="Helical" evidence="6">
    <location>
        <begin position="685"/>
        <end position="703"/>
    </location>
</feature>
<accession>A0A8J7HE97</accession>
<dbReference type="PANTHER" id="PTHR30287:SF1">
    <property type="entry name" value="INNER MEMBRANE PROTEIN"/>
    <property type="match status" value="1"/>
</dbReference>
<evidence type="ECO:0000256" key="5">
    <source>
        <dbReference type="ARBA" id="ARBA00023136"/>
    </source>
</evidence>